<accession>H1D2P2</accession>
<dbReference type="EMBL" id="ADLT01000065">
    <property type="protein sequence ID" value="EHO62162.1"/>
    <property type="molecule type" value="Genomic_DNA"/>
</dbReference>
<dbReference type="HOGENOM" id="CLU_3232762_0_0_9"/>
<evidence type="ECO:0000313" key="2">
    <source>
        <dbReference type="Proteomes" id="UP000003277"/>
    </source>
</evidence>
<protein>
    <submittedName>
        <fullName evidence="1">Uncharacterized protein</fullName>
    </submittedName>
</protein>
<keyword evidence="2" id="KW-1185">Reference proteome</keyword>
<organism evidence="1 2">
    <name type="scientific">Dialister succinatiphilus YIT 11850</name>
    <dbReference type="NCBI Taxonomy" id="742743"/>
    <lineage>
        <taxon>Bacteria</taxon>
        <taxon>Bacillati</taxon>
        <taxon>Bacillota</taxon>
        <taxon>Negativicutes</taxon>
        <taxon>Veillonellales</taxon>
        <taxon>Veillonellaceae</taxon>
        <taxon>Dialister</taxon>
    </lineage>
</organism>
<sequence>MADLHQHDKHLPCIVSDLNAKNDNLIDIHSDIFSCNYLKNLKA</sequence>
<gene>
    <name evidence="1" type="ORF">HMPREF9453_01880</name>
</gene>
<dbReference type="STRING" id="742743.HMPREF9453_01880"/>
<comment type="caution">
    <text evidence="1">The sequence shown here is derived from an EMBL/GenBank/DDBJ whole genome shotgun (WGS) entry which is preliminary data.</text>
</comment>
<dbReference type="AlphaFoldDB" id="H1D2P2"/>
<dbReference type="Proteomes" id="UP000003277">
    <property type="component" value="Unassembled WGS sequence"/>
</dbReference>
<evidence type="ECO:0000313" key="1">
    <source>
        <dbReference type="EMBL" id="EHO62162.1"/>
    </source>
</evidence>
<reference evidence="1 2" key="1">
    <citation type="submission" date="2011-11" db="EMBL/GenBank/DDBJ databases">
        <title>The Genome Sequence of Dialister succinatiphilus YIT 11850.</title>
        <authorList>
            <consortium name="The Broad Institute Genome Sequencing Platform"/>
            <person name="Earl A."/>
            <person name="Ward D."/>
            <person name="Feldgarden M."/>
            <person name="Gevers D."/>
            <person name="Morotomi M."/>
            <person name="Young S.K."/>
            <person name="Zeng Q."/>
            <person name="Gargeya S."/>
            <person name="Fitzgerald M."/>
            <person name="Haas B."/>
            <person name="Abouelleil A."/>
            <person name="Alvarado L."/>
            <person name="Arachchi H.M."/>
            <person name="Berlin A."/>
            <person name="Brown A."/>
            <person name="Chapman S.B."/>
            <person name="Dunbar C."/>
            <person name="Gearin G."/>
            <person name="Goldberg J."/>
            <person name="Griggs A."/>
            <person name="Gujja S."/>
            <person name="Heiman D."/>
            <person name="Howarth C."/>
            <person name="Lui A."/>
            <person name="MacDonald P.J.P."/>
            <person name="Montmayeur A."/>
            <person name="Murphy C."/>
            <person name="Neiman D."/>
            <person name="Pearson M."/>
            <person name="Priest M."/>
            <person name="Roberts A."/>
            <person name="Saif S."/>
            <person name="Shea T."/>
            <person name="Sisk P."/>
            <person name="Stolte C."/>
            <person name="Sykes S."/>
            <person name="Wortman J."/>
            <person name="Nusbaum C."/>
            <person name="Birren B."/>
        </authorList>
    </citation>
    <scope>NUCLEOTIDE SEQUENCE [LARGE SCALE GENOMIC DNA]</scope>
    <source>
        <strain evidence="1 2">YIT 11850</strain>
    </source>
</reference>
<name>H1D2P2_9FIRM</name>
<proteinExistence type="predicted"/>